<keyword evidence="9" id="KW-1185">Reference proteome</keyword>
<reference evidence="8 9" key="1">
    <citation type="submission" date="2024-01" db="EMBL/GenBank/DDBJ databases">
        <title>The genome of the rayed Mediterranean limpet Patella caerulea (Linnaeus, 1758).</title>
        <authorList>
            <person name="Anh-Thu Weber A."/>
            <person name="Halstead-Nussloch G."/>
        </authorList>
    </citation>
    <scope>NUCLEOTIDE SEQUENCE [LARGE SCALE GENOMIC DNA]</scope>
    <source>
        <strain evidence="8">AATW-2023a</strain>
        <tissue evidence="8">Whole specimen</tissue>
    </source>
</reference>
<evidence type="ECO:0000256" key="2">
    <source>
        <dbReference type="ARBA" id="ARBA00022692"/>
    </source>
</evidence>
<comment type="subcellular location">
    <subcellularLocation>
        <location evidence="1">Membrane</location>
    </subcellularLocation>
</comment>
<evidence type="ECO:0000256" key="6">
    <source>
        <dbReference type="SAM" id="Phobius"/>
    </source>
</evidence>
<dbReference type="InterPro" id="IPR000276">
    <property type="entry name" value="GPCR_Rhodpsn"/>
</dbReference>
<evidence type="ECO:0000256" key="1">
    <source>
        <dbReference type="ARBA" id="ARBA00004370"/>
    </source>
</evidence>
<dbReference type="SUPFAM" id="SSF81321">
    <property type="entry name" value="Family A G protein-coupled receptor-like"/>
    <property type="match status" value="1"/>
</dbReference>
<protein>
    <recommendedName>
        <fullName evidence="7">G-protein coupled receptors family 1 profile domain-containing protein</fullName>
    </recommendedName>
</protein>
<feature type="transmembrane region" description="Helical" evidence="6">
    <location>
        <begin position="312"/>
        <end position="333"/>
    </location>
</feature>
<keyword evidence="4 6" id="KW-0472">Membrane</keyword>
<keyword evidence="3 6" id="KW-1133">Transmembrane helix</keyword>
<feature type="transmembrane region" description="Helical" evidence="6">
    <location>
        <begin position="78"/>
        <end position="105"/>
    </location>
</feature>
<comment type="caution">
    <text evidence="8">The sequence shown here is derived from an EMBL/GenBank/DDBJ whole genome shotgun (WGS) entry which is preliminary data.</text>
</comment>
<keyword evidence="5" id="KW-0297">G-protein coupled receptor</keyword>
<dbReference type="CDD" id="cd14978">
    <property type="entry name" value="7tmA_FMRFamide_R-like"/>
    <property type="match status" value="1"/>
</dbReference>
<keyword evidence="5" id="KW-0675">Receptor</keyword>
<dbReference type="EMBL" id="JAZGQO010000011">
    <property type="protein sequence ID" value="KAK6174620.1"/>
    <property type="molecule type" value="Genomic_DNA"/>
</dbReference>
<proteinExistence type="inferred from homology"/>
<feature type="domain" description="G-protein coupled receptors family 1 profile" evidence="7">
    <location>
        <begin position="58"/>
        <end position="331"/>
    </location>
</feature>
<dbReference type="PROSITE" id="PS50262">
    <property type="entry name" value="G_PROTEIN_RECEP_F1_2"/>
    <property type="match status" value="1"/>
</dbReference>
<name>A0AAN8JFT4_PATCE</name>
<feature type="transmembrane region" description="Helical" evidence="6">
    <location>
        <begin position="223"/>
        <end position="243"/>
    </location>
</feature>
<dbReference type="Proteomes" id="UP001347796">
    <property type="component" value="Unassembled WGS sequence"/>
</dbReference>
<dbReference type="Pfam" id="PF00001">
    <property type="entry name" value="7tm_1"/>
    <property type="match status" value="1"/>
</dbReference>
<evidence type="ECO:0000256" key="4">
    <source>
        <dbReference type="ARBA" id="ARBA00023136"/>
    </source>
</evidence>
<dbReference type="GO" id="GO:0016020">
    <property type="term" value="C:membrane"/>
    <property type="evidence" value="ECO:0007669"/>
    <property type="project" value="UniProtKB-SubCell"/>
</dbReference>
<evidence type="ECO:0000313" key="9">
    <source>
        <dbReference type="Proteomes" id="UP001347796"/>
    </source>
</evidence>
<organism evidence="8 9">
    <name type="scientific">Patella caerulea</name>
    <name type="common">Rayed Mediterranean limpet</name>
    <dbReference type="NCBI Taxonomy" id="87958"/>
    <lineage>
        <taxon>Eukaryota</taxon>
        <taxon>Metazoa</taxon>
        <taxon>Spiralia</taxon>
        <taxon>Lophotrochozoa</taxon>
        <taxon>Mollusca</taxon>
        <taxon>Gastropoda</taxon>
        <taxon>Patellogastropoda</taxon>
        <taxon>Patelloidea</taxon>
        <taxon>Patellidae</taxon>
        <taxon>Patella</taxon>
    </lineage>
</organism>
<sequence length="385" mass="44392">MNTTHSSNFTTKTTEAALRFYSKQRKEYYVLTVEEMETIQFTFYCFVMPITIAIGLVGNISSFVVLNRKALRSTQTLVLLALTFTDTLNVLTALWYCVTFTAKYFYREEIENLLNSIYPYSGSLFILWGRTSCLLVAVISVERCIIVIAPLRAKVIWTRKVAMVSIAISYVLPFIILIPNFLEYKSERLYEQNSTEYKIGLRLTELGQDREFYDTMYNVATALLRYIPTLIVICANIAISIGLRYHTVQRRKLTEGAVSKMSSSDLQITKTLLILSLVFFFTTMPGTIILLIQNIDPEYNFPFFRNNAYNAALIVSSWLEILNSSINFIIYIISNNGFRREYKELLPCCSRKMRRTKQASKYNSKTTRLSTLPKVDDSESSHQRV</sequence>
<feature type="transmembrane region" description="Helical" evidence="6">
    <location>
        <begin position="161"/>
        <end position="182"/>
    </location>
</feature>
<gene>
    <name evidence="8" type="ORF">SNE40_017860</name>
</gene>
<dbReference type="Gene3D" id="1.20.1070.10">
    <property type="entry name" value="Rhodopsin 7-helix transmembrane proteins"/>
    <property type="match status" value="1"/>
</dbReference>
<comment type="similarity">
    <text evidence="5">Belongs to the G-protein coupled receptor 1 family.</text>
</comment>
<dbReference type="GO" id="GO:0004930">
    <property type="term" value="F:G protein-coupled receptor activity"/>
    <property type="evidence" value="ECO:0007669"/>
    <property type="project" value="UniProtKB-KW"/>
</dbReference>
<evidence type="ECO:0000313" key="8">
    <source>
        <dbReference type="EMBL" id="KAK6174620.1"/>
    </source>
</evidence>
<evidence type="ECO:0000256" key="3">
    <source>
        <dbReference type="ARBA" id="ARBA00022989"/>
    </source>
</evidence>
<feature type="transmembrane region" description="Helical" evidence="6">
    <location>
        <begin position="41"/>
        <end position="66"/>
    </location>
</feature>
<dbReference type="AlphaFoldDB" id="A0AAN8JFT4"/>
<dbReference type="PROSITE" id="PS00237">
    <property type="entry name" value="G_PROTEIN_RECEP_F1_1"/>
    <property type="match status" value="1"/>
</dbReference>
<keyword evidence="2 5" id="KW-0812">Transmembrane</keyword>
<feature type="transmembrane region" description="Helical" evidence="6">
    <location>
        <begin position="271"/>
        <end position="292"/>
    </location>
</feature>
<dbReference type="PRINTS" id="PR00237">
    <property type="entry name" value="GPCRRHODOPSN"/>
</dbReference>
<accession>A0AAN8JFT4</accession>
<feature type="transmembrane region" description="Helical" evidence="6">
    <location>
        <begin position="125"/>
        <end position="149"/>
    </location>
</feature>
<keyword evidence="5" id="KW-0807">Transducer</keyword>
<dbReference type="PANTHER" id="PTHR46641">
    <property type="entry name" value="FMRFAMIDE RECEPTOR-RELATED"/>
    <property type="match status" value="1"/>
</dbReference>
<evidence type="ECO:0000256" key="5">
    <source>
        <dbReference type="RuleBase" id="RU000688"/>
    </source>
</evidence>
<dbReference type="PANTHER" id="PTHR46641:SF2">
    <property type="entry name" value="FMRFAMIDE RECEPTOR"/>
    <property type="match status" value="1"/>
</dbReference>
<dbReference type="InterPro" id="IPR017452">
    <property type="entry name" value="GPCR_Rhodpsn_7TM"/>
</dbReference>
<dbReference type="SMART" id="SM01381">
    <property type="entry name" value="7TM_GPCR_Srsx"/>
    <property type="match status" value="1"/>
</dbReference>
<dbReference type="InterPro" id="IPR052954">
    <property type="entry name" value="GPCR-Ligand_Int"/>
</dbReference>
<evidence type="ECO:0000259" key="7">
    <source>
        <dbReference type="PROSITE" id="PS50262"/>
    </source>
</evidence>